<keyword evidence="2" id="KW-0964">Secreted</keyword>
<gene>
    <name evidence="5" type="ORF">MGAL_10B018641</name>
</gene>
<name>A0A8B6GXI5_MYTGA</name>
<evidence type="ECO:0000256" key="1">
    <source>
        <dbReference type="ARBA" id="ARBA00004613"/>
    </source>
</evidence>
<dbReference type="GO" id="GO:0005576">
    <property type="term" value="C:extracellular region"/>
    <property type="evidence" value="ECO:0007669"/>
    <property type="project" value="UniProtKB-SubCell"/>
</dbReference>
<proteinExistence type="predicted"/>
<evidence type="ECO:0000313" key="5">
    <source>
        <dbReference type="EMBL" id="VDI71087.1"/>
    </source>
</evidence>
<keyword evidence="6" id="KW-1185">Reference proteome</keyword>
<dbReference type="InterPro" id="IPR008983">
    <property type="entry name" value="Tumour_necrosis_fac-like_dom"/>
</dbReference>
<dbReference type="Proteomes" id="UP000596742">
    <property type="component" value="Unassembled WGS sequence"/>
</dbReference>
<dbReference type="PROSITE" id="PS50871">
    <property type="entry name" value="C1Q"/>
    <property type="match status" value="1"/>
</dbReference>
<comment type="caution">
    <text evidence="5">The sequence shown here is derived from an EMBL/GenBank/DDBJ whole genome shotgun (WGS) entry which is preliminary data.</text>
</comment>
<dbReference type="Pfam" id="PF00386">
    <property type="entry name" value="C1q"/>
    <property type="match status" value="1"/>
</dbReference>
<accession>A0A8B6GXI5</accession>
<evidence type="ECO:0000256" key="2">
    <source>
        <dbReference type="ARBA" id="ARBA00022525"/>
    </source>
</evidence>
<protein>
    <recommendedName>
        <fullName evidence="4">C1q domain-containing protein</fullName>
    </recommendedName>
</protein>
<comment type="subcellular location">
    <subcellularLocation>
        <location evidence="1">Secreted</location>
    </subcellularLocation>
</comment>
<organism evidence="5 6">
    <name type="scientific">Mytilus galloprovincialis</name>
    <name type="common">Mediterranean mussel</name>
    <dbReference type="NCBI Taxonomy" id="29158"/>
    <lineage>
        <taxon>Eukaryota</taxon>
        <taxon>Metazoa</taxon>
        <taxon>Spiralia</taxon>
        <taxon>Lophotrochozoa</taxon>
        <taxon>Mollusca</taxon>
        <taxon>Bivalvia</taxon>
        <taxon>Autobranchia</taxon>
        <taxon>Pteriomorphia</taxon>
        <taxon>Mytilida</taxon>
        <taxon>Mytiloidea</taxon>
        <taxon>Mytilidae</taxon>
        <taxon>Mytilinae</taxon>
        <taxon>Mytilus</taxon>
    </lineage>
</organism>
<dbReference type="OrthoDB" id="10424885at2759"/>
<dbReference type="Gene3D" id="2.60.120.40">
    <property type="match status" value="1"/>
</dbReference>
<sequence>MAERRLRRQPDKQCRSSNFTLGEEISQLKKELLETQRRMKESVHFFASLSADKASVATGTPLVFGTVNLNVGGAYNAANWKFTCKEDGVYFFSWSSLSSPNKDFTSKLVVNGHDIVAVVVDNDLTKDALAGSNSRENRHG</sequence>
<dbReference type="SUPFAM" id="SSF49842">
    <property type="entry name" value="TNF-like"/>
    <property type="match status" value="1"/>
</dbReference>
<dbReference type="PANTHER" id="PTHR22923:SF116">
    <property type="entry name" value="C1Q DOMAIN-CONTAINING PROTEIN"/>
    <property type="match status" value="1"/>
</dbReference>
<evidence type="ECO:0000313" key="6">
    <source>
        <dbReference type="Proteomes" id="UP000596742"/>
    </source>
</evidence>
<dbReference type="InterPro" id="IPR050822">
    <property type="entry name" value="Cerebellin_Synaptic_Org"/>
</dbReference>
<evidence type="ECO:0000259" key="4">
    <source>
        <dbReference type="PROSITE" id="PS50871"/>
    </source>
</evidence>
<reference evidence="5" key="1">
    <citation type="submission" date="2018-11" db="EMBL/GenBank/DDBJ databases">
        <authorList>
            <person name="Alioto T."/>
            <person name="Alioto T."/>
        </authorList>
    </citation>
    <scope>NUCLEOTIDE SEQUENCE</scope>
</reference>
<dbReference type="PANTHER" id="PTHR22923">
    <property type="entry name" value="CEREBELLIN-RELATED"/>
    <property type="match status" value="1"/>
</dbReference>
<keyword evidence="3" id="KW-0732">Signal</keyword>
<dbReference type="InterPro" id="IPR001073">
    <property type="entry name" value="C1q_dom"/>
</dbReference>
<feature type="domain" description="C1q" evidence="4">
    <location>
        <begin position="38"/>
        <end position="140"/>
    </location>
</feature>
<dbReference type="AlphaFoldDB" id="A0A8B6GXI5"/>
<dbReference type="EMBL" id="UYJE01009191">
    <property type="protein sequence ID" value="VDI71087.1"/>
    <property type="molecule type" value="Genomic_DNA"/>
</dbReference>
<evidence type="ECO:0000256" key="3">
    <source>
        <dbReference type="ARBA" id="ARBA00022729"/>
    </source>
</evidence>